<dbReference type="PANTHER" id="PTHR10572">
    <property type="entry name" value="3-HYDROXY-3-METHYLGLUTARYL-COENZYME A REDUCTASE"/>
    <property type="match status" value="1"/>
</dbReference>
<dbReference type="NCBIfam" id="TIGR00532">
    <property type="entry name" value="HMG_CoA_R_NAD"/>
    <property type="match status" value="1"/>
</dbReference>
<dbReference type="AlphaFoldDB" id="A0A1Y4ICP3"/>
<dbReference type="EMBL" id="NIBB01000015">
    <property type="protein sequence ID" value="PAB52954.1"/>
    <property type="molecule type" value="Genomic_DNA"/>
</dbReference>
<comment type="similarity">
    <text evidence="1 3">Belongs to the HMG-CoA reductase family.</text>
</comment>
<evidence type="ECO:0000256" key="1">
    <source>
        <dbReference type="ARBA" id="ARBA00007661"/>
    </source>
</evidence>
<dbReference type="RefSeq" id="WP_012846486.1">
    <property type="nucleotide sequence ID" value="NZ_CP021703.1"/>
</dbReference>
<dbReference type="InterPro" id="IPR009023">
    <property type="entry name" value="HMG_CoA_Rdtase_NAD(P)-bd_sf"/>
</dbReference>
<dbReference type="EMBL" id="NIBD01000055">
    <property type="protein sequence ID" value="PAB54056.1"/>
    <property type="molecule type" value="Genomic_DNA"/>
</dbReference>
<dbReference type="PROSITE" id="PS50065">
    <property type="entry name" value="HMG_COA_REDUCTASE_4"/>
    <property type="match status" value="1"/>
</dbReference>
<dbReference type="SUPFAM" id="SSF56542">
    <property type="entry name" value="Substrate-binding domain of HMG-CoA reductase"/>
    <property type="match status" value="1"/>
</dbReference>
<dbReference type="PRINTS" id="PR00071">
    <property type="entry name" value="HMGCOARDTASE"/>
</dbReference>
<protein>
    <recommendedName>
        <fullName evidence="3">3-hydroxy-3-methylglutaryl coenzyme A reductase</fullName>
        <shortName evidence="3">HMG-CoA reductase</shortName>
        <ecNumber evidence="3">1.1.1.88</ecNumber>
    </recommendedName>
</protein>
<dbReference type="Gene3D" id="3.90.770.10">
    <property type="entry name" value="3-hydroxy-3-methylglutaryl-coenzyme A Reductase, Chain A, domain 2"/>
    <property type="match status" value="2"/>
</dbReference>
<comment type="pathway">
    <text evidence="3">Metabolic intermediate metabolism; (R)-mevalonate degradation; (S)-3-hydroxy-3-methylglutaryl-CoA from (R)-mevalonate: step 1/1.</text>
</comment>
<name>A0A1Y4ICP3_LACJH</name>
<accession>A0A1Y4ICP3</accession>
<dbReference type="InterPro" id="IPR002202">
    <property type="entry name" value="HMG_CoA_Rdtase"/>
</dbReference>
<dbReference type="InterPro" id="IPR009029">
    <property type="entry name" value="HMG_CoA_Rdtase_sub-bd_dom_sf"/>
</dbReference>
<keyword evidence="2 3" id="KW-0560">Oxidoreductase</keyword>
<dbReference type="InterPro" id="IPR004553">
    <property type="entry name" value="HMG_CoA_Rdtase_bac-typ"/>
</dbReference>
<evidence type="ECO:0000313" key="5">
    <source>
        <dbReference type="EMBL" id="PAB54056.1"/>
    </source>
</evidence>
<proteinExistence type="inferred from homology"/>
<dbReference type="Gene3D" id="1.10.8.660">
    <property type="match status" value="1"/>
</dbReference>
<evidence type="ECO:0000256" key="2">
    <source>
        <dbReference type="ARBA" id="ARBA00023002"/>
    </source>
</evidence>
<sequence length="411" mass="44844">MKLEESSKKKFYQWLPEERRAFLTEKGIKLSEIDSETLERLDKLSENVIGQVRLPLGVLPKLIVNGKDYQVPMAVEEPSVVAAANHAAKIFNQNGGAVADSKRNGIYGQIVLEVTDNFDLTKFTTEFSQLIRLANKKFVSLVKHGGGVRKIEASQKENLVFLRVLVDPAEAMGANKTNAILEFLGNELEKQPDIEQTLYAILSNYPTQLTSAKVSLSIDSVGGLKVAKKIALLSKIGQADIYRAVTNNKGIMNGIDSVLVATGNDYRGVEAATAVWANKNGAYTSLSKWKIEEDRLVGTVTVPLAIGVVGGSIKARRDIQQSFSLLGNISAKQLAEVIATTGLANNFSALLAISTKGIQAGHMKLQARNLVATLKASKGEKAIVLKKLQESKKYTQEAAFEFLNKIRKDQK</sequence>
<dbReference type="GO" id="GO:0140643">
    <property type="term" value="F:hydroxymethylglutaryl-CoA reductase (NADH) activity"/>
    <property type="evidence" value="ECO:0007669"/>
    <property type="project" value="UniProtKB-EC"/>
</dbReference>
<dbReference type="CDD" id="cd00644">
    <property type="entry name" value="HMG-CoA_reductase_classII"/>
    <property type="match status" value="1"/>
</dbReference>
<evidence type="ECO:0000313" key="6">
    <source>
        <dbReference type="Proteomes" id="UP000216008"/>
    </source>
</evidence>
<reference evidence="6 7" key="1">
    <citation type="submission" date="2017-05" db="EMBL/GenBank/DDBJ databases">
        <title>Lactobacillus johnsonii from commercial turkeys.</title>
        <authorList>
            <person name="Johnson T.J."/>
            <person name="Youmans B."/>
        </authorList>
    </citation>
    <scope>NUCLEOTIDE SEQUENCE [LARGE SCALE GENOMIC DNA]</scope>
    <source>
        <strain evidence="5 6">UMNLJ114</strain>
        <strain evidence="4 7">UMNLJ54</strain>
    </source>
</reference>
<evidence type="ECO:0000256" key="3">
    <source>
        <dbReference type="RuleBase" id="RU361219"/>
    </source>
</evidence>
<evidence type="ECO:0000313" key="7">
    <source>
        <dbReference type="Proteomes" id="UP000216448"/>
    </source>
</evidence>
<dbReference type="GO" id="GO:0004420">
    <property type="term" value="F:hydroxymethylglutaryl-CoA reductase (NADPH) activity"/>
    <property type="evidence" value="ECO:0007669"/>
    <property type="project" value="InterPro"/>
</dbReference>
<comment type="catalytic activity">
    <reaction evidence="3">
        <text>(R)-mevalonate + 2 NAD(+) + CoA = (3S)-3-hydroxy-3-methylglutaryl-CoA + 2 NADH + 2 H(+)</text>
        <dbReference type="Rhea" id="RHEA:14833"/>
        <dbReference type="ChEBI" id="CHEBI:15378"/>
        <dbReference type="ChEBI" id="CHEBI:36464"/>
        <dbReference type="ChEBI" id="CHEBI:43074"/>
        <dbReference type="ChEBI" id="CHEBI:57287"/>
        <dbReference type="ChEBI" id="CHEBI:57540"/>
        <dbReference type="ChEBI" id="CHEBI:57945"/>
        <dbReference type="EC" id="1.1.1.88"/>
    </reaction>
</comment>
<organism evidence="5 6">
    <name type="scientific">Lactobacillus johnsonii</name>
    <dbReference type="NCBI Taxonomy" id="33959"/>
    <lineage>
        <taxon>Bacteria</taxon>
        <taxon>Bacillati</taxon>
        <taxon>Bacillota</taxon>
        <taxon>Bacilli</taxon>
        <taxon>Lactobacillales</taxon>
        <taxon>Lactobacillaceae</taxon>
        <taxon>Lactobacillus</taxon>
    </lineage>
</organism>
<dbReference type="SUPFAM" id="SSF55035">
    <property type="entry name" value="NAD-binding domain of HMG-CoA reductase"/>
    <property type="match status" value="1"/>
</dbReference>
<evidence type="ECO:0000313" key="4">
    <source>
        <dbReference type="EMBL" id="PAB52954.1"/>
    </source>
</evidence>
<dbReference type="Proteomes" id="UP000216448">
    <property type="component" value="Unassembled WGS sequence"/>
</dbReference>
<gene>
    <name evidence="4" type="ORF">A3P64_03435</name>
    <name evidence="5" type="ORF">A3Q24_09150</name>
</gene>
<dbReference type="InterPro" id="IPR023074">
    <property type="entry name" value="HMG_CoA_Rdtase_cat_sf"/>
</dbReference>
<dbReference type="UniPathway" id="UPA00257">
    <property type="reaction ID" value="UER00367"/>
</dbReference>
<dbReference type="Pfam" id="PF00368">
    <property type="entry name" value="HMG-CoA_red"/>
    <property type="match status" value="1"/>
</dbReference>
<keyword evidence="3" id="KW-0520">NAD</keyword>
<dbReference type="GO" id="GO:0015936">
    <property type="term" value="P:coenzyme A metabolic process"/>
    <property type="evidence" value="ECO:0007669"/>
    <property type="project" value="InterPro"/>
</dbReference>
<dbReference type="EC" id="1.1.1.88" evidence="3"/>
<comment type="caution">
    <text evidence="5">The sequence shown here is derived from an EMBL/GenBank/DDBJ whole genome shotgun (WGS) entry which is preliminary data.</text>
</comment>
<dbReference type="PANTHER" id="PTHR10572:SF24">
    <property type="entry name" value="3-HYDROXY-3-METHYLGLUTARYL-COENZYME A REDUCTASE"/>
    <property type="match status" value="1"/>
</dbReference>
<dbReference type="Proteomes" id="UP000216008">
    <property type="component" value="Unassembled WGS sequence"/>
</dbReference>